<sequence>MGTGRRKSCPDALSIAPLAHRPGLLVLAPDLLVFDVTEACTAVRLFSCYYQASRRPALPWWSSAELSKAPGCGDIISAYQLSAARLLAKKGFRRRKTCGPFEAGSKEEPAFPYRESKPGPPGPAGDQPFPGGLVVRIRRSHRRGPGSIPAELSKAPGCGDIISAYQLSAARLLAKNGFRRRKTCGPFEAGSKEEPAFPYRESNPGRLGFGALTAAARVRFPVRERSFAPQRRTAKSSSACPFEKAVPLQNKGCAREKRPPSSQRPKDCQLCSYSPPLYQLSYRRHRAVGTFKLGLSAFCSSTAGQKKASDAGRVRAVRKREAKRSPPSHTGSRTRARWASRRPAFPGGLVVRIRRSHRRGPGSIPGQGTLFCPPTADCESSSACPFEKAVSLQNKGSMLAKNGFRRRKTCGPFEAGSKEEPPSHTGSRNRAAWVKTRNPDR</sequence>
<evidence type="ECO:0000256" key="1">
    <source>
        <dbReference type="SAM" id="MobiDB-lite"/>
    </source>
</evidence>
<reference evidence="2 3" key="1">
    <citation type="submission" date="2023-09" db="EMBL/GenBank/DDBJ databases">
        <authorList>
            <person name="Wang M."/>
        </authorList>
    </citation>
    <scope>NUCLEOTIDE SEQUENCE [LARGE SCALE GENOMIC DNA]</scope>
    <source>
        <strain evidence="2">GT-2023</strain>
        <tissue evidence="2">Liver</tissue>
    </source>
</reference>
<feature type="region of interest" description="Disordered" evidence="1">
    <location>
        <begin position="309"/>
        <end position="338"/>
    </location>
</feature>
<gene>
    <name evidence="2" type="ORF">QQF64_003182</name>
</gene>
<organism evidence="2 3">
    <name type="scientific">Cirrhinus molitorella</name>
    <name type="common">mud carp</name>
    <dbReference type="NCBI Taxonomy" id="172907"/>
    <lineage>
        <taxon>Eukaryota</taxon>
        <taxon>Metazoa</taxon>
        <taxon>Chordata</taxon>
        <taxon>Craniata</taxon>
        <taxon>Vertebrata</taxon>
        <taxon>Euteleostomi</taxon>
        <taxon>Actinopterygii</taxon>
        <taxon>Neopterygii</taxon>
        <taxon>Teleostei</taxon>
        <taxon>Ostariophysi</taxon>
        <taxon>Cypriniformes</taxon>
        <taxon>Cyprinidae</taxon>
        <taxon>Labeoninae</taxon>
        <taxon>Labeonini</taxon>
        <taxon>Cirrhinus</taxon>
    </lineage>
</organism>
<feature type="compositionally biased region" description="Basic and acidic residues" evidence="1">
    <location>
        <begin position="104"/>
        <end position="117"/>
    </location>
</feature>
<evidence type="ECO:0000313" key="2">
    <source>
        <dbReference type="EMBL" id="KAL1265155.1"/>
    </source>
</evidence>
<comment type="caution">
    <text evidence="2">The sequence shown here is derived from an EMBL/GenBank/DDBJ whole genome shotgun (WGS) entry which is preliminary data.</text>
</comment>
<proteinExistence type="predicted"/>
<dbReference type="Proteomes" id="UP001558613">
    <property type="component" value="Unassembled WGS sequence"/>
</dbReference>
<accession>A0ABR3MJG4</accession>
<keyword evidence="3" id="KW-1185">Reference proteome</keyword>
<feature type="region of interest" description="Disordered" evidence="1">
    <location>
        <begin position="99"/>
        <end position="132"/>
    </location>
</feature>
<name>A0ABR3MJG4_9TELE</name>
<dbReference type="EMBL" id="JAYMGO010000011">
    <property type="protein sequence ID" value="KAL1265155.1"/>
    <property type="molecule type" value="Genomic_DNA"/>
</dbReference>
<feature type="region of interest" description="Disordered" evidence="1">
    <location>
        <begin position="400"/>
        <end position="441"/>
    </location>
</feature>
<protein>
    <submittedName>
        <fullName evidence="2">Uncharacterized protein</fullName>
    </submittedName>
</protein>
<evidence type="ECO:0000313" key="3">
    <source>
        <dbReference type="Proteomes" id="UP001558613"/>
    </source>
</evidence>